<feature type="compositionally biased region" description="Low complexity" evidence="4">
    <location>
        <begin position="830"/>
        <end position="839"/>
    </location>
</feature>
<dbReference type="AlphaFoldDB" id="A0A0G4EVZ7"/>
<dbReference type="Pfam" id="PF00023">
    <property type="entry name" value="Ank"/>
    <property type="match status" value="1"/>
</dbReference>
<dbReference type="InterPro" id="IPR036770">
    <property type="entry name" value="Ankyrin_rpt-contain_sf"/>
</dbReference>
<evidence type="ECO:0000259" key="5">
    <source>
        <dbReference type="Pfam" id="PF10258"/>
    </source>
</evidence>
<reference evidence="6 7" key="1">
    <citation type="submission" date="2014-11" db="EMBL/GenBank/DDBJ databases">
        <authorList>
            <person name="Zhu J."/>
            <person name="Qi W."/>
            <person name="Song R."/>
        </authorList>
    </citation>
    <scope>NUCLEOTIDE SEQUENCE [LARGE SCALE GENOMIC DNA]</scope>
</reference>
<feature type="compositionally biased region" description="Polar residues" evidence="4">
    <location>
        <begin position="83"/>
        <end position="93"/>
    </location>
</feature>
<keyword evidence="1" id="KW-0677">Repeat</keyword>
<evidence type="ECO:0000313" key="7">
    <source>
        <dbReference type="Proteomes" id="UP000041254"/>
    </source>
</evidence>
<feature type="compositionally biased region" description="Low complexity" evidence="4">
    <location>
        <begin position="476"/>
        <end position="496"/>
    </location>
</feature>
<feature type="region of interest" description="Disordered" evidence="4">
    <location>
        <begin position="440"/>
        <end position="496"/>
    </location>
</feature>
<feature type="region of interest" description="Disordered" evidence="4">
    <location>
        <begin position="39"/>
        <end position="140"/>
    </location>
</feature>
<evidence type="ECO:0000256" key="3">
    <source>
        <dbReference type="PROSITE-ProRule" id="PRU00023"/>
    </source>
</evidence>
<dbReference type="VEuPathDB" id="CryptoDB:Vbra_8346"/>
<dbReference type="Proteomes" id="UP000041254">
    <property type="component" value="Unassembled WGS sequence"/>
</dbReference>
<keyword evidence="7" id="KW-1185">Reference proteome</keyword>
<feature type="repeat" description="ANK" evidence="3">
    <location>
        <begin position="367"/>
        <end position="399"/>
    </location>
</feature>
<dbReference type="EMBL" id="CDMY01000325">
    <property type="protein sequence ID" value="CEM02387.1"/>
    <property type="molecule type" value="Genomic_DNA"/>
</dbReference>
<protein>
    <recommendedName>
        <fullName evidence="5">Phosphorylated adapter RNA export protein RNA-binding domain-containing protein</fullName>
    </recommendedName>
</protein>
<feature type="compositionally biased region" description="Basic and acidic residues" evidence="4">
    <location>
        <begin position="893"/>
        <end position="910"/>
    </location>
</feature>
<dbReference type="PANTHER" id="PTHR24171:SF9">
    <property type="entry name" value="ANKYRIN REPEAT DOMAIN-CONTAINING PROTEIN 39"/>
    <property type="match status" value="1"/>
</dbReference>
<proteinExistence type="predicted"/>
<gene>
    <name evidence="6" type="ORF">Vbra_8346</name>
</gene>
<dbReference type="SUPFAM" id="SSF48403">
    <property type="entry name" value="Ankyrin repeat"/>
    <property type="match status" value="1"/>
</dbReference>
<dbReference type="PANTHER" id="PTHR24171">
    <property type="entry name" value="ANKYRIN REPEAT DOMAIN-CONTAINING PROTEIN 39-RELATED"/>
    <property type="match status" value="1"/>
</dbReference>
<organism evidence="6 7">
    <name type="scientific">Vitrella brassicaformis (strain CCMP3155)</name>
    <dbReference type="NCBI Taxonomy" id="1169540"/>
    <lineage>
        <taxon>Eukaryota</taxon>
        <taxon>Sar</taxon>
        <taxon>Alveolata</taxon>
        <taxon>Colpodellida</taxon>
        <taxon>Vitrellaceae</taxon>
        <taxon>Vitrella</taxon>
    </lineage>
</organism>
<evidence type="ECO:0000313" key="6">
    <source>
        <dbReference type="EMBL" id="CEM02387.1"/>
    </source>
</evidence>
<feature type="domain" description="Phosphorylated adapter RNA export protein RNA-binding" evidence="5">
    <location>
        <begin position="523"/>
        <end position="608"/>
    </location>
</feature>
<dbReference type="SMART" id="SM00248">
    <property type="entry name" value="ANK"/>
    <property type="match status" value="5"/>
</dbReference>
<dbReference type="InterPro" id="IPR002110">
    <property type="entry name" value="Ankyrin_rpt"/>
</dbReference>
<dbReference type="OrthoDB" id="285735at2759"/>
<evidence type="ECO:0000256" key="2">
    <source>
        <dbReference type="ARBA" id="ARBA00023043"/>
    </source>
</evidence>
<dbReference type="Pfam" id="PF12796">
    <property type="entry name" value="Ank_2"/>
    <property type="match status" value="2"/>
</dbReference>
<feature type="compositionally biased region" description="Pro residues" evidence="4">
    <location>
        <begin position="643"/>
        <end position="652"/>
    </location>
</feature>
<dbReference type="Gene3D" id="1.10.10.1440">
    <property type="entry name" value="PHAX RNA-binding domain"/>
    <property type="match status" value="1"/>
</dbReference>
<feature type="region of interest" description="Disordered" evidence="4">
    <location>
        <begin position="1"/>
        <end position="21"/>
    </location>
</feature>
<sequence length="926" mass="99541">MAESVAASGCGGGAGAGVACEDDDTAMEEELYGLLDEFIHTDVRPAPPPQTQKRERPPSSRRRGEGVVRGARVAGAQKRSSHLTRTGSNSSGTRVAVAPGSITSRSRSRAPLPPHTPRHPSLSANPAAATGTSSSSNSNSSSFLVEYEGVMELPDEALGVDYDIGAVGSSDGDEGENERLELTINSDDPTQKAFNKAVCRGRISEMKRLMDEGHDVNSRDMDGRTALHHACGQPRRLRVVVWLLKHGALTSVNVPDDKLWTPLNITIITNEPAYAKALLDHGAETGLRFSHTLMPSRRGVNFSYPIHLAASKGNTDITKLLLHHGATVNDSDESGSTPLHYAAARHHTDYLKWLLHLGADPNARTKDGRTALHAAASYGEVANASCLIAHGAEVNASDRFDVTPARLAAVREQKHMSAYLHALIWKLRLGNNPVYPPPPAATQVPAAAPPAASAAAGGEQATDLPDAPSSSNSPIAAQAPQEQQQQASSSSAPPVVGVVQAQQEEAHFAGMYSLSYEVRTYIEKVIDILKEPKRSQVVRTVVRLGMKRTEEILQKTLEIERNGGQLTNDGQNKRRTPGGVFFTLIRDMVREGSIPQQDWDYIRQLEKEKSTARKKNRTKHPPAADVPSQAGHPLSTDPLAFPYQPPPPPPPGGANAFDRLLSQVLTGPSPPPPMPPMPPMPPPPSVQLSVPHVIPPSVYRPPHMAMPSPPPMYHPVHHSGGMYQQLPQHQPYYQPYQHPQAPPNPSAGDALRTIRATLNIAASHPHPQHQQQHQQRQRQPPAVTVIPPPPAERTVLKWRPVHTKDTDNTNSDQQQQQQQANTERGATERVQQVQQVQQQWRIKAKAPTPTPPPASPTRGDVKKGDGQATPAAAPPAAGAAAGDGPSSSGSGTVRREWRAKSVDSEKRGADGEGAEGVQGAAAEQKN</sequence>
<name>A0A0G4EVZ7_VITBC</name>
<dbReference type="PROSITE" id="PS50088">
    <property type="entry name" value="ANK_REPEAT"/>
    <property type="match status" value="3"/>
</dbReference>
<dbReference type="OMA" id="FACEEAA"/>
<dbReference type="STRING" id="1169540.A0A0G4EVZ7"/>
<dbReference type="PROSITE" id="PS50297">
    <property type="entry name" value="ANK_REP_REGION"/>
    <property type="match status" value="3"/>
</dbReference>
<feature type="compositionally biased region" description="Pro residues" evidence="4">
    <location>
        <begin position="668"/>
        <end position="683"/>
    </location>
</feature>
<feature type="region of interest" description="Disordered" evidence="4">
    <location>
        <begin position="763"/>
        <end position="926"/>
    </location>
</feature>
<evidence type="ECO:0000256" key="4">
    <source>
        <dbReference type="SAM" id="MobiDB-lite"/>
    </source>
</evidence>
<keyword evidence="2 3" id="KW-0040">ANK repeat</keyword>
<dbReference type="Gene3D" id="1.25.40.20">
    <property type="entry name" value="Ankyrin repeat-containing domain"/>
    <property type="match status" value="3"/>
</dbReference>
<dbReference type="InterPro" id="IPR038092">
    <property type="entry name" value="PHAX_RNA-binding_sf"/>
</dbReference>
<feature type="compositionally biased region" description="Low complexity" evidence="4">
    <location>
        <begin position="866"/>
        <end position="892"/>
    </location>
</feature>
<evidence type="ECO:0000256" key="1">
    <source>
        <dbReference type="ARBA" id="ARBA00022737"/>
    </source>
</evidence>
<dbReference type="Pfam" id="PF10258">
    <property type="entry name" value="PHAX_RNA-bd"/>
    <property type="match status" value="1"/>
</dbReference>
<dbReference type="InterPro" id="IPR019385">
    <property type="entry name" value="PHAX_RNA-binding_domain"/>
</dbReference>
<feature type="region of interest" description="Disordered" evidence="4">
    <location>
        <begin position="610"/>
        <end position="683"/>
    </location>
</feature>
<feature type="compositionally biased region" description="Low complexity" evidence="4">
    <location>
        <begin position="441"/>
        <end position="456"/>
    </location>
</feature>
<accession>A0A0G4EVZ7</accession>
<feature type="compositionally biased region" description="Basic and acidic residues" evidence="4">
    <location>
        <begin position="52"/>
        <end position="66"/>
    </location>
</feature>
<feature type="compositionally biased region" description="Low complexity" evidence="4">
    <location>
        <begin position="915"/>
        <end position="926"/>
    </location>
</feature>
<feature type="repeat" description="ANK" evidence="3">
    <location>
        <begin position="301"/>
        <end position="333"/>
    </location>
</feature>
<dbReference type="InParanoid" id="A0A0G4EVZ7"/>
<feature type="compositionally biased region" description="Low complexity" evidence="4">
    <location>
        <begin position="764"/>
        <end position="785"/>
    </location>
</feature>
<feature type="repeat" description="ANK" evidence="3">
    <location>
        <begin position="334"/>
        <end position="366"/>
    </location>
</feature>